<evidence type="ECO:0000313" key="3">
    <source>
        <dbReference type="Proteomes" id="UP001630127"/>
    </source>
</evidence>
<protein>
    <recommendedName>
        <fullName evidence="1">Reverse transcriptase domain-containing protein</fullName>
    </recommendedName>
</protein>
<dbReference type="PANTHER" id="PTHR31635">
    <property type="entry name" value="REVERSE TRANSCRIPTASE DOMAIN-CONTAINING PROTEIN-RELATED"/>
    <property type="match status" value="1"/>
</dbReference>
<feature type="domain" description="Reverse transcriptase" evidence="1">
    <location>
        <begin position="8"/>
        <end position="103"/>
    </location>
</feature>
<evidence type="ECO:0000313" key="2">
    <source>
        <dbReference type="EMBL" id="KAL3520900.1"/>
    </source>
</evidence>
<dbReference type="AlphaFoldDB" id="A0ABD2ZRC4"/>
<reference evidence="2 3" key="1">
    <citation type="submission" date="2024-11" db="EMBL/GenBank/DDBJ databases">
        <title>A near-complete genome assembly of Cinchona calisaya.</title>
        <authorList>
            <person name="Lian D.C."/>
            <person name="Zhao X.W."/>
            <person name="Wei L."/>
        </authorList>
    </citation>
    <scope>NUCLEOTIDE SEQUENCE [LARGE SCALE GENOMIC DNA]</scope>
    <source>
        <tissue evidence="2">Nenye</tissue>
    </source>
</reference>
<dbReference type="Pfam" id="PF00078">
    <property type="entry name" value="RVT_1"/>
    <property type="match status" value="1"/>
</dbReference>
<evidence type="ECO:0000259" key="1">
    <source>
        <dbReference type="Pfam" id="PF00078"/>
    </source>
</evidence>
<organism evidence="2 3">
    <name type="scientific">Cinchona calisaya</name>
    <dbReference type="NCBI Taxonomy" id="153742"/>
    <lineage>
        <taxon>Eukaryota</taxon>
        <taxon>Viridiplantae</taxon>
        <taxon>Streptophyta</taxon>
        <taxon>Embryophyta</taxon>
        <taxon>Tracheophyta</taxon>
        <taxon>Spermatophyta</taxon>
        <taxon>Magnoliopsida</taxon>
        <taxon>eudicotyledons</taxon>
        <taxon>Gunneridae</taxon>
        <taxon>Pentapetalae</taxon>
        <taxon>asterids</taxon>
        <taxon>lamiids</taxon>
        <taxon>Gentianales</taxon>
        <taxon>Rubiaceae</taxon>
        <taxon>Cinchonoideae</taxon>
        <taxon>Cinchoneae</taxon>
        <taxon>Cinchona</taxon>
    </lineage>
</organism>
<comment type="caution">
    <text evidence="2">The sequence shown here is derived from an EMBL/GenBank/DDBJ whole genome shotgun (WGS) entry which is preliminary data.</text>
</comment>
<dbReference type="PANTHER" id="PTHR31635:SF196">
    <property type="entry name" value="REVERSE TRANSCRIPTASE DOMAIN-CONTAINING PROTEIN-RELATED"/>
    <property type="match status" value="1"/>
</dbReference>
<proteinExistence type="predicted"/>
<name>A0ABD2ZRC4_9GENT</name>
<sequence length="173" mass="19999">MKNKNKGKTGFLALKLDMTKAYSRIIWSFLSSIMHKMGFNSSWINWIMACVSLVSYSFNLNGSKVGYIKPPKGTRQRDLLSPSLFILCTETFTNLLNQACRNKQVIGLKIYKKKMVPASHIYSMQMIQSSSVKLPELKSSKLWRSFINMRKPLVNWSIYKSPLFSLAEIQTWR</sequence>
<keyword evidence="3" id="KW-1185">Reference proteome</keyword>
<accession>A0ABD2ZRC4</accession>
<dbReference type="Proteomes" id="UP001630127">
    <property type="component" value="Unassembled WGS sequence"/>
</dbReference>
<dbReference type="InterPro" id="IPR000477">
    <property type="entry name" value="RT_dom"/>
</dbReference>
<dbReference type="EMBL" id="JBJUIK010000008">
    <property type="protein sequence ID" value="KAL3520900.1"/>
    <property type="molecule type" value="Genomic_DNA"/>
</dbReference>
<gene>
    <name evidence="2" type="ORF">ACH5RR_019049</name>
</gene>